<proteinExistence type="predicted"/>
<dbReference type="AlphaFoldDB" id="A0AAP0HW41"/>
<evidence type="ECO:0000313" key="1">
    <source>
        <dbReference type="EMBL" id="KAK9098265.1"/>
    </source>
</evidence>
<keyword evidence="2" id="KW-1185">Reference proteome</keyword>
<dbReference type="Proteomes" id="UP001420932">
    <property type="component" value="Unassembled WGS sequence"/>
</dbReference>
<name>A0AAP0HW41_9MAGN</name>
<sequence>MFQKDDREAACSRFASANELHISHDQQRYNRVYSCVSPLGMYYTRNTMMRSTNVLVDSCDMKVDFGALGSVSAKEALECKAPMLSDLQSWTHWNHLPKDGKIIRINHSASVDKFLDALLKGSSIQTTIKLLSLFASYGGKQHVPLSLLEFHAQRAMEVILKSSVDRAAVQSSCDELDGETTVCLPAIMHIKQKECRTTASTVKYLAVARDRIKDPVECTDKNSDLVMHRDKDIDMFRLDWDFNVHIWAYGQPGDRWCVSFLGDLGGAQPVTEEPSLSRRSPALQSKMGVWPWASMALGGLTRPALTLRDLLGGPRGLMPGGAQFVWNWGRRNRHFYNGGCRAVYQQAGQGEDRRLSLSLRRVTSSIVGLLLVF</sequence>
<accession>A0AAP0HW41</accession>
<evidence type="ECO:0000313" key="2">
    <source>
        <dbReference type="Proteomes" id="UP001420932"/>
    </source>
</evidence>
<gene>
    <name evidence="1" type="ORF">Syun_025310</name>
</gene>
<organism evidence="1 2">
    <name type="scientific">Stephania yunnanensis</name>
    <dbReference type="NCBI Taxonomy" id="152371"/>
    <lineage>
        <taxon>Eukaryota</taxon>
        <taxon>Viridiplantae</taxon>
        <taxon>Streptophyta</taxon>
        <taxon>Embryophyta</taxon>
        <taxon>Tracheophyta</taxon>
        <taxon>Spermatophyta</taxon>
        <taxon>Magnoliopsida</taxon>
        <taxon>Ranunculales</taxon>
        <taxon>Menispermaceae</taxon>
        <taxon>Menispermoideae</taxon>
        <taxon>Cissampelideae</taxon>
        <taxon>Stephania</taxon>
    </lineage>
</organism>
<protein>
    <submittedName>
        <fullName evidence="1">Uncharacterized protein</fullName>
    </submittedName>
</protein>
<reference evidence="1 2" key="1">
    <citation type="submission" date="2024-01" db="EMBL/GenBank/DDBJ databases">
        <title>Genome assemblies of Stephania.</title>
        <authorList>
            <person name="Yang L."/>
        </authorList>
    </citation>
    <scope>NUCLEOTIDE SEQUENCE [LARGE SCALE GENOMIC DNA]</scope>
    <source>
        <strain evidence="1">YNDBR</strain>
        <tissue evidence="1">Leaf</tissue>
    </source>
</reference>
<dbReference type="EMBL" id="JBBNAF010000011">
    <property type="protein sequence ID" value="KAK9098265.1"/>
    <property type="molecule type" value="Genomic_DNA"/>
</dbReference>
<comment type="caution">
    <text evidence="1">The sequence shown here is derived from an EMBL/GenBank/DDBJ whole genome shotgun (WGS) entry which is preliminary data.</text>
</comment>